<dbReference type="RefSeq" id="WP_135767647.1">
    <property type="nucleotide sequence ID" value="NZ_RQET01000004.1"/>
</dbReference>
<dbReference type="EMBL" id="RQET01000004">
    <property type="protein sequence ID" value="TGK12244.1"/>
    <property type="molecule type" value="Genomic_DNA"/>
</dbReference>
<accession>A0A4R9GHL5</accession>
<dbReference type="Proteomes" id="UP000298458">
    <property type="component" value="Unassembled WGS sequence"/>
</dbReference>
<dbReference type="OrthoDB" id="327998at2"/>
<gene>
    <name evidence="1" type="ORF">EHO60_08260</name>
</gene>
<name>A0A4R9GHL5_9LEPT</name>
<proteinExistence type="predicted"/>
<sequence>MNRSILILLVLLLFLQNCLYEKGYIRRVQLHPNGEIPAEKAENPQPNRVQFRKCMYSFVALFWYNRPFPASWNDIIADPSTDEKHSMRLKNAVIYIDGIDFFPPWTVFMLFLPFPTVPIMRTCGVVEGEVTGTSARTF</sequence>
<reference evidence="1" key="1">
    <citation type="journal article" date="2019" name="PLoS Negl. Trop. Dis.">
        <title>Revisiting the worldwide diversity of Leptospira species in the environment.</title>
        <authorList>
            <person name="Vincent A.T."/>
            <person name="Schiettekatte O."/>
            <person name="Bourhy P."/>
            <person name="Veyrier F.J."/>
            <person name="Picardeau M."/>
        </authorList>
    </citation>
    <scope>NUCLEOTIDE SEQUENCE [LARGE SCALE GENOMIC DNA]</scope>
    <source>
        <strain evidence="1">SSW15</strain>
    </source>
</reference>
<dbReference type="AlphaFoldDB" id="A0A4R9GHL5"/>
<organism evidence="1 2">
    <name type="scientific">Leptospira fletcheri</name>
    <dbReference type="NCBI Taxonomy" id="2484981"/>
    <lineage>
        <taxon>Bacteria</taxon>
        <taxon>Pseudomonadati</taxon>
        <taxon>Spirochaetota</taxon>
        <taxon>Spirochaetia</taxon>
        <taxon>Leptospirales</taxon>
        <taxon>Leptospiraceae</taxon>
        <taxon>Leptospira</taxon>
    </lineage>
</organism>
<evidence type="ECO:0000313" key="1">
    <source>
        <dbReference type="EMBL" id="TGK12244.1"/>
    </source>
</evidence>
<keyword evidence="2" id="KW-1185">Reference proteome</keyword>
<comment type="caution">
    <text evidence="1">The sequence shown here is derived from an EMBL/GenBank/DDBJ whole genome shotgun (WGS) entry which is preliminary data.</text>
</comment>
<evidence type="ECO:0000313" key="2">
    <source>
        <dbReference type="Proteomes" id="UP000298458"/>
    </source>
</evidence>
<protein>
    <submittedName>
        <fullName evidence="1">Uncharacterized protein</fullName>
    </submittedName>
</protein>